<feature type="transmembrane region" description="Helical" evidence="1">
    <location>
        <begin position="7"/>
        <end position="25"/>
    </location>
</feature>
<gene>
    <name evidence="3" type="ORF">H1164_13365</name>
</gene>
<keyword evidence="1" id="KW-0472">Membrane</keyword>
<dbReference type="AlphaFoldDB" id="A0A7W1XC94"/>
<evidence type="ECO:0000256" key="1">
    <source>
        <dbReference type="SAM" id="Phobius"/>
    </source>
</evidence>
<accession>A0A7W1XC94</accession>
<evidence type="ECO:0000313" key="3">
    <source>
        <dbReference type="EMBL" id="MBA4543877.1"/>
    </source>
</evidence>
<evidence type="ECO:0000259" key="2">
    <source>
        <dbReference type="Pfam" id="PF14258"/>
    </source>
</evidence>
<name>A0A7W1XC94_9BACL</name>
<keyword evidence="4" id="KW-1185">Reference proteome</keyword>
<dbReference type="Proteomes" id="UP000530514">
    <property type="component" value="Unassembled WGS sequence"/>
</dbReference>
<keyword evidence="1" id="KW-0812">Transmembrane</keyword>
<proteinExistence type="predicted"/>
<protein>
    <submittedName>
        <fullName evidence="3">DUF4350 domain-containing protein</fullName>
    </submittedName>
</protein>
<dbReference type="OrthoDB" id="2986782at2"/>
<evidence type="ECO:0000313" key="4">
    <source>
        <dbReference type="Proteomes" id="UP000530514"/>
    </source>
</evidence>
<dbReference type="InterPro" id="IPR025646">
    <property type="entry name" value="DUF4350"/>
</dbReference>
<keyword evidence="1" id="KW-1133">Transmembrane helix</keyword>
<organism evidence="3 4">
    <name type="scientific">Thermoactinomyces daqus</name>
    <dbReference type="NCBI Taxonomy" id="1329516"/>
    <lineage>
        <taxon>Bacteria</taxon>
        <taxon>Bacillati</taxon>
        <taxon>Bacillota</taxon>
        <taxon>Bacilli</taxon>
        <taxon>Bacillales</taxon>
        <taxon>Thermoactinomycetaceae</taxon>
        <taxon>Thermoactinomyces</taxon>
    </lineage>
</organism>
<feature type="transmembrane region" description="Helical" evidence="1">
    <location>
        <begin position="261"/>
        <end position="286"/>
    </location>
</feature>
<dbReference type="PROSITE" id="PS51257">
    <property type="entry name" value="PROKAR_LIPOPROTEIN"/>
    <property type="match status" value="1"/>
</dbReference>
<dbReference type="EMBL" id="JACEIP010000023">
    <property type="protein sequence ID" value="MBA4543877.1"/>
    <property type="molecule type" value="Genomic_DNA"/>
</dbReference>
<comment type="caution">
    <text evidence="3">The sequence shown here is derived from an EMBL/GenBank/DDBJ whole genome shotgun (WGS) entry which is preliminary data.</text>
</comment>
<feature type="domain" description="DUF4350" evidence="2">
    <location>
        <begin position="38"/>
        <end position="213"/>
    </location>
</feature>
<dbReference type="Pfam" id="PF14258">
    <property type="entry name" value="DUF4350"/>
    <property type="match status" value="1"/>
</dbReference>
<dbReference type="RefSeq" id="WP_033102285.1">
    <property type="nucleotide sequence ID" value="NZ_JACEIP010000023.1"/>
</dbReference>
<reference evidence="3 4" key="1">
    <citation type="submission" date="2020-07" db="EMBL/GenBank/DDBJ databases">
        <authorList>
            <person name="Feng H."/>
        </authorList>
    </citation>
    <scope>NUCLEOTIDE SEQUENCE [LARGE SCALE GENOMIC DNA]</scope>
    <source>
        <strain evidence="4">s-11</strain>
    </source>
</reference>
<sequence>MRKNKIGIGIVLAIIACFLAGLIWLEWSNVAEKVPWSSQNPEPTGVKALSEFLSERGVPAKPLETENNLPSGSGNTLMFVNPQTNKPNPERLRALLNWVSRGNQVVLWSAPDSDWSKAFRFSGQSCRFGEEYVRVKPQFHQEWLDEVQFLSWKSATCIAPRQGIIPVLKDDQNHLLVGYKQSGQGRIVYVPDPSIIANKNIDKADHIALLLWMVSNPFQKAVWFDETSHSLLGQGEAPSTETDELPPIQDEGIPEPSAVTFLAALGINGGFVLVQIVLLTLLWLFARGKRFASPRMEQVVEKRDSMEYIDAMSRLYRRSNLRMEALLFMKEQLHLAILQKLRMRGHESEAELLHQLEVAMGSEFRRNYENIARLIQDAADADRKLTSYIFVEWSRTLRKLRKEIEQWGVTSSTLTASKR</sequence>